<dbReference type="Gene3D" id="3.40.50.720">
    <property type="entry name" value="NAD(P)-binding Rossmann-like Domain"/>
    <property type="match status" value="1"/>
</dbReference>
<accession>A0A0R2RKJ2</accession>
<dbReference type="EMBL" id="LIBO01000020">
    <property type="protein sequence ID" value="KRO62945.1"/>
    <property type="molecule type" value="Genomic_DNA"/>
</dbReference>
<dbReference type="GO" id="GO:0016491">
    <property type="term" value="F:oxidoreductase activity"/>
    <property type="evidence" value="ECO:0007669"/>
    <property type="project" value="UniProtKB-KW"/>
</dbReference>
<evidence type="ECO:0000256" key="2">
    <source>
        <dbReference type="ARBA" id="ARBA00023002"/>
    </source>
</evidence>
<dbReference type="GO" id="GO:0000166">
    <property type="term" value="F:nucleotide binding"/>
    <property type="evidence" value="ECO:0007669"/>
    <property type="project" value="InterPro"/>
</dbReference>
<dbReference type="Pfam" id="PF02894">
    <property type="entry name" value="GFO_IDH_MocA_C"/>
    <property type="match status" value="1"/>
</dbReference>
<comment type="similarity">
    <text evidence="1">Belongs to the Gfo/Idh/MocA family.</text>
</comment>
<keyword evidence="2" id="KW-0560">Oxidoreductase</keyword>
<reference evidence="5 6" key="1">
    <citation type="submission" date="2015-10" db="EMBL/GenBank/DDBJ databases">
        <title>Metagenome-Assembled Genomes uncover a global brackish microbiome.</title>
        <authorList>
            <person name="Hugerth L.W."/>
            <person name="Larsson J."/>
            <person name="Alneberg J."/>
            <person name="Lindh M.V."/>
            <person name="Legrand C."/>
            <person name="Pinhassi J."/>
            <person name="Andersson A.F."/>
        </authorList>
    </citation>
    <scope>NUCLEOTIDE SEQUENCE [LARGE SCALE GENOMIC DNA]</scope>
    <source>
        <strain evidence="5">BACL18 MAG-120507-bin52</strain>
    </source>
</reference>
<comment type="caution">
    <text evidence="5">The sequence shown here is derived from an EMBL/GenBank/DDBJ whole genome shotgun (WGS) entry which is preliminary data.</text>
</comment>
<dbReference type="PANTHER" id="PTHR43708:SF5">
    <property type="entry name" value="CONSERVED EXPRESSED OXIDOREDUCTASE (EUROFUNG)-RELATED"/>
    <property type="match status" value="1"/>
</dbReference>
<dbReference type="SUPFAM" id="SSF55347">
    <property type="entry name" value="Glyceraldehyde-3-phosphate dehydrogenase-like, C-terminal domain"/>
    <property type="match status" value="1"/>
</dbReference>
<sequence>MATIPRIATTPRLPERTFPIAIIGTGGIVKDAHLPAYRKAGFPVWGVMNRTRSRAEELAAEFSIPHVFSSLGEMVASAPEEVIYDLALPASMFAEALRQLPDHSFVLIQKPMGESMAQAKEILEVCRRKHLHAAINCQLQFAPFVLAARSLIEAGVIGELLDMEMRLNVFTPWGLFPFLEGIPRVEIVYHSVHYLDLIRSFLGQPRSLMARTIPHPHLPKLASVSSTIILDYPDPVRATISTNHMHRFGSKHQESYLKWEGTKGAIKARIGLLMDYPRGVGDEFEYCTLREGQEPEWVKVPIEGSWFPEAFIGSMAQVMRAKEGSEPDMPTSVEDVIKTMACVEAAYESSRLGGVKPENWL</sequence>
<dbReference type="PANTHER" id="PTHR43708">
    <property type="entry name" value="CONSERVED EXPRESSED OXIDOREDUCTASE (EUROFUNG)"/>
    <property type="match status" value="1"/>
</dbReference>
<gene>
    <name evidence="5" type="ORF">ABR82_08835</name>
</gene>
<dbReference type="InterPro" id="IPR004104">
    <property type="entry name" value="Gfo/Idh/MocA-like_OxRdtase_C"/>
</dbReference>
<dbReference type="Proteomes" id="UP000051269">
    <property type="component" value="Unassembled WGS sequence"/>
</dbReference>
<dbReference type="Gene3D" id="3.30.360.10">
    <property type="entry name" value="Dihydrodipicolinate Reductase, domain 2"/>
    <property type="match status" value="1"/>
</dbReference>
<evidence type="ECO:0000259" key="4">
    <source>
        <dbReference type="Pfam" id="PF02894"/>
    </source>
</evidence>
<feature type="domain" description="Gfo/Idh/MocA-like oxidoreductase N-terminal" evidence="3">
    <location>
        <begin position="20"/>
        <end position="132"/>
    </location>
</feature>
<evidence type="ECO:0000313" key="6">
    <source>
        <dbReference type="Proteomes" id="UP000051269"/>
    </source>
</evidence>
<dbReference type="InterPro" id="IPR051317">
    <property type="entry name" value="Gfo/Idh/MocA_oxidoreduct"/>
</dbReference>
<evidence type="ECO:0000259" key="3">
    <source>
        <dbReference type="Pfam" id="PF01408"/>
    </source>
</evidence>
<dbReference type="InterPro" id="IPR036291">
    <property type="entry name" value="NAD(P)-bd_dom_sf"/>
</dbReference>
<organism evidence="5 6">
    <name type="scientific">Verrucomicrobia subdivision 6 bacterium BACL9 MAG-120507-bin52</name>
    <dbReference type="NCBI Taxonomy" id="1655590"/>
    <lineage>
        <taxon>Bacteria</taxon>
        <taxon>Pseudomonadati</taxon>
        <taxon>Verrucomicrobiota</taxon>
        <taxon>Verrucomicrobiia</taxon>
        <taxon>Verrucomicrobiales</taxon>
        <taxon>Verrucomicrobia subdivision 6</taxon>
    </lineage>
</organism>
<name>A0A0R2RKJ2_9BACT</name>
<dbReference type="InterPro" id="IPR000683">
    <property type="entry name" value="Gfo/Idh/MocA-like_OxRdtase_N"/>
</dbReference>
<evidence type="ECO:0000313" key="5">
    <source>
        <dbReference type="EMBL" id="KRO62945.1"/>
    </source>
</evidence>
<dbReference type="SUPFAM" id="SSF51735">
    <property type="entry name" value="NAD(P)-binding Rossmann-fold domains"/>
    <property type="match status" value="1"/>
</dbReference>
<feature type="domain" description="Gfo/Idh/MocA-like oxidoreductase C-terminal" evidence="4">
    <location>
        <begin position="149"/>
        <end position="352"/>
    </location>
</feature>
<dbReference type="Pfam" id="PF01408">
    <property type="entry name" value="GFO_IDH_MocA"/>
    <property type="match status" value="1"/>
</dbReference>
<proteinExistence type="inferred from homology"/>
<dbReference type="AlphaFoldDB" id="A0A0R2RKJ2"/>
<protein>
    <submittedName>
        <fullName evidence="5">Oxidoreductase</fullName>
    </submittedName>
</protein>
<evidence type="ECO:0000256" key="1">
    <source>
        <dbReference type="ARBA" id="ARBA00010928"/>
    </source>
</evidence>